<keyword evidence="3" id="KW-1185">Reference proteome</keyword>
<accession>A0AAV5VFD1</accession>
<feature type="non-terminal residue" evidence="2">
    <location>
        <position position="1"/>
    </location>
</feature>
<name>A0AAV5VFD1_9BILA</name>
<dbReference type="InterPro" id="IPR036375">
    <property type="entry name" value="Hemopexin-like_dom_sf"/>
</dbReference>
<comment type="caution">
    <text evidence="2">The sequence shown here is derived from an EMBL/GenBank/DDBJ whole genome shotgun (WGS) entry which is preliminary data.</text>
</comment>
<protein>
    <submittedName>
        <fullName evidence="2">Uncharacterized protein</fullName>
    </submittedName>
</protein>
<proteinExistence type="predicted"/>
<evidence type="ECO:0000313" key="2">
    <source>
        <dbReference type="EMBL" id="GMT18427.1"/>
    </source>
</evidence>
<dbReference type="Proteomes" id="UP001432322">
    <property type="component" value="Unassembled WGS sequence"/>
</dbReference>
<keyword evidence="1" id="KW-1133">Transmembrane helix</keyword>
<keyword evidence="1" id="KW-0812">Transmembrane</keyword>
<dbReference type="SUPFAM" id="SSF50923">
    <property type="entry name" value="Hemopexin-like domain"/>
    <property type="match status" value="1"/>
</dbReference>
<dbReference type="Gene3D" id="2.110.10.10">
    <property type="entry name" value="Hemopexin-like domain"/>
    <property type="match status" value="1"/>
</dbReference>
<reference evidence="2" key="1">
    <citation type="submission" date="2023-10" db="EMBL/GenBank/DDBJ databases">
        <title>Genome assembly of Pristionchus species.</title>
        <authorList>
            <person name="Yoshida K."/>
            <person name="Sommer R.J."/>
        </authorList>
    </citation>
    <scope>NUCLEOTIDE SEQUENCE</scope>
    <source>
        <strain evidence="2">RS5133</strain>
    </source>
</reference>
<feature type="transmembrane region" description="Helical" evidence="1">
    <location>
        <begin position="115"/>
        <end position="133"/>
    </location>
</feature>
<dbReference type="AlphaFoldDB" id="A0AAV5VFD1"/>
<organism evidence="2 3">
    <name type="scientific">Pristionchus fissidentatus</name>
    <dbReference type="NCBI Taxonomy" id="1538716"/>
    <lineage>
        <taxon>Eukaryota</taxon>
        <taxon>Metazoa</taxon>
        <taxon>Ecdysozoa</taxon>
        <taxon>Nematoda</taxon>
        <taxon>Chromadorea</taxon>
        <taxon>Rhabditida</taxon>
        <taxon>Rhabditina</taxon>
        <taxon>Diplogasteromorpha</taxon>
        <taxon>Diplogasteroidea</taxon>
        <taxon>Neodiplogasteridae</taxon>
        <taxon>Pristionchus</taxon>
    </lineage>
</organism>
<keyword evidence="1" id="KW-0472">Membrane</keyword>
<evidence type="ECO:0000313" key="3">
    <source>
        <dbReference type="Proteomes" id="UP001432322"/>
    </source>
</evidence>
<sequence length="134" mass="15781">LYYRFDSHQRRIVAHYPKKRNLQWGAIPKADAVLSLGPKNDLIFIRGEEAFMVNQTSSGSTRVIEGYPRELWSLFEYCRWKEGIVDIPAKRETSHHHHHNHDHHHRALRHKEESSFAFSPNPFIIVTLIVFLIS</sequence>
<dbReference type="EMBL" id="BTSY01000003">
    <property type="protein sequence ID" value="GMT18427.1"/>
    <property type="molecule type" value="Genomic_DNA"/>
</dbReference>
<gene>
    <name evidence="2" type="ORF">PFISCL1PPCAC_9724</name>
</gene>
<evidence type="ECO:0000256" key="1">
    <source>
        <dbReference type="SAM" id="Phobius"/>
    </source>
</evidence>